<protein>
    <submittedName>
        <fullName evidence="4">Uncharacterized protein</fullName>
    </submittedName>
</protein>
<dbReference type="GO" id="GO:0040008">
    <property type="term" value="P:regulation of growth"/>
    <property type="evidence" value="ECO:0007669"/>
    <property type="project" value="InterPro"/>
</dbReference>
<feature type="compositionally biased region" description="Basic and acidic residues" evidence="3">
    <location>
        <begin position="1"/>
        <end position="10"/>
    </location>
</feature>
<dbReference type="PANTHER" id="PTHR34045">
    <property type="entry name" value="OS03G0406300 PROTEIN"/>
    <property type="match status" value="1"/>
</dbReference>
<organism evidence="4 5">
    <name type="scientific">Asparagus officinalis</name>
    <name type="common">Garden asparagus</name>
    <dbReference type="NCBI Taxonomy" id="4686"/>
    <lineage>
        <taxon>Eukaryota</taxon>
        <taxon>Viridiplantae</taxon>
        <taxon>Streptophyta</taxon>
        <taxon>Embryophyta</taxon>
        <taxon>Tracheophyta</taxon>
        <taxon>Spermatophyta</taxon>
        <taxon>Magnoliopsida</taxon>
        <taxon>Liliopsida</taxon>
        <taxon>Asparagales</taxon>
        <taxon>Asparagaceae</taxon>
        <taxon>Asparagoideae</taxon>
        <taxon>Asparagus</taxon>
    </lineage>
</organism>
<dbReference type="GO" id="GO:0009630">
    <property type="term" value="P:gravitropism"/>
    <property type="evidence" value="ECO:0007669"/>
    <property type="project" value="InterPro"/>
</dbReference>
<dbReference type="EMBL" id="CM007383">
    <property type="protein sequence ID" value="ONK75087.1"/>
    <property type="molecule type" value="Genomic_DNA"/>
</dbReference>
<sequence length="218" mass="24717">MKEDASRKEPSTSSQASKDLPEFKSEEVDKLRKELTELLTRNQLKPSTDDESERGKEGRASLLLDTDGAACANIKENLSSGDDDDFEPSTDTKIILARVRDLLADNMISGSRKTSLKLLLKKMFACHGGFVPTPNIKDPLPESRMEKILRALLHKKIYPHGSAQPVMKRFMNRRSAVKRYLESKPAERLRAEETKEKGEDSNKWVKTDSEYEAFVFIN</sequence>
<comment type="similarity">
    <text evidence="2">Belongs to the LAZY family.</text>
</comment>
<keyword evidence="1" id="KW-0341">Growth regulation</keyword>
<evidence type="ECO:0000313" key="5">
    <source>
        <dbReference type="Proteomes" id="UP000243459"/>
    </source>
</evidence>
<dbReference type="InterPro" id="IPR044683">
    <property type="entry name" value="LAZY"/>
</dbReference>
<name>A0A5P1FCH9_ASPOF</name>
<evidence type="ECO:0000256" key="3">
    <source>
        <dbReference type="SAM" id="MobiDB-lite"/>
    </source>
</evidence>
<feature type="compositionally biased region" description="Basic and acidic residues" evidence="3">
    <location>
        <begin position="19"/>
        <end position="36"/>
    </location>
</feature>
<dbReference type="PANTHER" id="PTHR34045:SF3">
    <property type="entry name" value="PROTEIN LAZY 4"/>
    <property type="match status" value="1"/>
</dbReference>
<keyword evidence="5" id="KW-1185">Reference proteome</keyword>
<dbReference type="AlphaFoldDB" id="A0A5P1FCH9"/>
<accession>A0A5P1FCH9</accession>
<dbReference type="Gramene" id="ONK75087">
    <property type="protein sequence ID" value="ONK75087"/>
    <property type="gene ID" value="A4U43_C03F13180"/>
</dbReference>
<evidence type="ECO:0000256" key="1">
    <source>
        <dbReference type="ARBA" id="ARBA00022604"/>
    </source>
</evidence>
<gene>
    <name evidence="4" type="ORF">A4U43_C03F13180</name>
</gene>
<feature type="region of interest" description="Disordered" evidence="3">
    <location>
        <begin position="1"/>
        <end position="62"/>
    </location>
</feature>
<proteinExistence type="inferred from homology"/>
<dbReference type="Proteomes" id="UP000243459">
    <property type="component" value="Chromosome 3"/>
</dbReference>
<evidence type="ECO:0000256" key="2">
    <source>
        <dbReference type="ARBA" id="ARBA00024198"/>
    </source>
</evidence>
<reference evidence="5" key="1">
    <citation type="journal article" date="2017" name="Nat. Commun.">
        <title>The asparagus genome sheds light on the origin and evolution of a young Y chromosome.</title>
        <authorList>
            <person name="Harkess A."/>
            <person name="Zhou J."/>
            <person name="Xu C."/>
            <person name="Bowers J.E."/>
            <person name="Van der Hulst R."/>
            <person name="Ayyampalayam S."/>
            <person name="Mercati F."/>
            <person name="Riccardi P."/>
            <person name="McKain M.R."/>
            <person name="Kakrana A."/>
            <person name="Tang H."/>
            <person name="Ray J."/>
            <person name="Groenendijk J."/>
            <person name="Arikit S."/>
            <person name="Mathioni S.M."/>
            <person name="Nakano M."/>
            <person name="Shan H."/>
            <person name="Telgmann-Rauber A."/>
            <person name="Kanno A."/>
            <person name="Yue Z."/>
            <person name="Chen H."/>
            <person name="Li W."/>
            <person name="Chen Y."/>
            <person name="Xu X."/>
            <person name="Zhang Y."/>
            <person name="Luo S."/>
            <person name="Chen H."/>
            <person name="Gao J."/>
            <person name="Mao Z."/>
            <person name="Pires J.C."/>
            <person name="Luo M."/>
            <person name="Kudrna D."/>
            <person name="Wing R.A."/>
            <person name="Meyers B.C."/>
            <person name="Yi K."/>
            <person name="Kong H."/>
            <person name="Lavrijsen P."/>
            <person name="Sunseri F."/>
            <person name="Falavigna A."/>
            <person name="Ye Y."/>
            <person name="Leebens-Mack J.H."/>
            <person name="Chen G."/>
        </authorList>
    </citation>
    <scope>NUCLEOTIDE SEQUENCE [LARGE SCALE GENOMIC DNA]</scope>
    <source>
        <strain evidence="5">cv. DH0086</strain>
    </source>
</reference>
<evidence type="ECO:0000313" key="4">
    <source>
        <dbReference type="EMBL" id="ONK75087.1"/>
    </source>
</evidence>